<dbReference type="EMBL" id="JBBKZT010000007">
    <property type="protein sequence ID" value="MEJ8848352.1"/>
    <property type="molecule type" value="Genomic_DNA"/>
</dbReference>
<dbReference type="Proteomes" id="UP001385892">
    <property type="component" value="Unassembled WGS sequence"/>
</dbReference>
<dbReference type="Pfam" id="PF08378">
    <property type="entry name" value="NERD"/>
    <property type="match status" value="1"/>
</dbReference>
<organism evidence="2 3">
    <name type="scientific">Variovorax rhizosphaerae</name>
    <dbReference type="NCBI Taxonomy" id="1836200"/>
    <lineage>
        <taxon>Bacteria</taxon>
        <taxon>Pseudomonadati</taxon>
        <taxon>Pseudomonadota</taxon>
        <taxon>Betaproteobacteria</taxon>
        <taxon>Burkholderiales</taxon>
        <taxon>Comamonadaceae</taxon>
        <taxon>Variovorax</taxon>
    </lineage>
</organism>
<evidence type="ECO:0000313" key="2">
    <source>
        <dbReference type="EMBL" id="MEJ8848352.1"/>
    </source>
</evidence>
<evidence type="ECO:0000313" key="3">
    <source>
        <dbReference type="Proteomes" id="UP001385892"/>
    </source>
</evidence>
<feature type="domain" description="NERD" evidence="1">
    <location>
        <begin position="30"/>
        <end position="147"/>
    </location>
</feature>
<dbReference type="InterPro" id="IPR011528">
    <property type="entry name" value="NERD"/>
</dbReference>
<comment type="caution">
    <text evidence="2">The sequence shown here is derived from an EMBL/GenBank/DDBJ whole genome shotgun (WGS) entry which is preliminary data.</text>
</comment>
<dbReference type="PROSITE" id="PS50965">
    <property type="entry name" value="NERD"/>
    <property type="match status" value="1"/>
</dbReference>
<accession>A0ABU8WLE5</accession>
<sequence length="231" mass="26306">MEIFICVVAGLAGLAMGFALGRSRAPVLSFQNRGEVRLSGEIQAHFVAPHYHLMNHITLRMQDCTTQVDHILVSRFGIFVIETKDYNGWIFANAKQVKWTQVLFRVKFQFQNPIFQNLRHVRAVQELLDFLPADCVKSVVVFTGKAEFKTGVPPGVFGVSEFVDHIRKQTTELISLNRMQFCVGRLETARLAMTKETDVEHIENLMRKHGPALDASVDRTRPGKARREPWL</sequence>
<dbReference type="RefSeq" id="WP_340343481.1">
    <property type="nucleotide sequence ID" value="NZ_JBBKZT010000007.1"/>
</dbReference>
<reference evidence="2 3" key="1">
    <citation type="submission" date="2024-03" db="EMBL/GenBank/DDBJ databases">
        <title>Novel species of the genus Variovorax.</title>
        <authorList>
            <person name="Liu Q."/>
            <person name="Xin Y.-H."/>
        </authorList>
    </citation>
    <scope>NUCLEOTIDE SEQUENCE [LARGE SCALE GENOMIC DNA]</scope>
    <source>
        <strain evidence="2 3">KACC 18900</strain>
    </source>
</reference>
<keyword evidence="3" id="KW-1185">Reference proteome</keyword>
<gene>
    <name evidence="2" type="ORF">WKW82_16970</name>
</gene>
<proteinExistence type="predicted"/>
<evidence type="ECO:0000259" key="1">
    <source>
        <dbReference type="PROSITE" id="PS50965"/>
    </source>
</evidence>
<protein>
    <submittedName>
        <fullName evidence="2">Nuclease-related domain-containing protein</fullName>
    </submittedName>
</protein>
<name>A0ABU8WLE5_9BURK</name>